<dbReference type="EMBL" id="JASPKY010000095">
    <property type="protein sequence ID" value="KAK9737763.1"/>
    <property type="molecule type" value="Genomic_DNA"/>
</dbReference>
<dbReference type="AlphaFoldDB" id="A0AAW1LVI5"/>
<name>A0AAW1LVI5_POPJA</name>
<gene>
    <name evidence="1" type="ORF">QE152_g10407</name>
</gene>
<dbReference type="Proteomes" id="UP001458880">
    <property type="component" value="Unassembled WGS sequence"/>
</dbReference>
<protein>
    <submittedName>
        <fullName evidence="1">Uncharacterized protein</fullName>
    </submittedName>
</protein>
<organism evidence="1 2">
    <name type="scientific">Popillia japonica</name>
    <name type="common">Japanese beetle</name>
    <dbReference type="NCBI Taxonomy" id="7064"/>
    <lineage>
        <taxon>Eukaryota</taxon>
        <taxon>Metazoa</taxon>
        <taxon>Ecdysozoa</taxon>
        <taxon>Arthropoda</taxon>
        <taxon>Hexapoda</taxon>
        <taxon>Insecta</taxon>
        <taxon>Pterygota</taxon>
        <taxon>Neoptera</taxon>
        <taxon>Endopterygota</taxon>
        <taxon>Coleoptera</taxon>
        <taxon>Polyphaga</taxon>
        <taxon>Scarabaeiformia</taxon>
        <taxon>Scarabaeidae</taxon>
        <taxon>Rutelinae</taxon>
        <taxon>Popillia</taxon>
    </lineage>
</organism>
<comment type="caution">
    <text evidence="1">The sequence shown here is derived from an EMBL/GenBank/DDBJ whole genome shotgun (WGS) entry which is preliminary data.</text>
</comment>
<evidence type="ECO:0000313" key="2">
    <source>
        <dbReference type="Proteomes" id="UP001458880"/>
    </source>
</evidence>
<keyword evidence="2" id="KW-1185">Reference proteome</keyword>
<reference evidence="1 2" key="1">
    <citation type="journal article" date="2024" name="BMC Genomics">
        <title>De novo assembly and annotation of Popillia japonica's genome with initial clues to its potential as an invasive pest.</title>
        <authorList>
            <person name="Cucini C."/>
            <person name="Boschi S."/>
            <person name="Funari R."/>
            <person name="Cardaioli E."/>
            <person name="Iannotti N."/>
            <person name="Marturano G."/>
            <person name="Paoli F."/>
            <person name="Bruttini M."/>
            <person name="Carapelli A."/>
            <person name="Frati F."/>
            <person name="Nardi F."/>
        </authorList>
    </citation>
    <scope>NUCLEOTIDE SEQUENCE [LARGE SCALE GENOMIC DNA]</scope>
    <source>
        <strain evidence="1">DMR45628</strain>
    </source>
</reference>
<evidence type="ECO:0000313" key="1">
    <source>
        <dbReference type="EMBL" id="KAK9737763.1"/>
    </source>
</evidence>
<sequence length="134" mass="14969">MRDFDDSPSDNQDFGVYISKTLGIQYQRRRVLQLNTESYLNMDHDDDEGVGFIAESHYAKSASEDRQAAVSLLQGPVKQSKGSFLSSNVNDIDVPIYSTDNLTGPKRKPVTGFGNVFGNFNYLAPYYGTKVISR</sequence>
<accession>A0AAW1LVI5</accession>
<proteinExistence type="predicted"/>